<evidence type="ECO:0000256" key="1">
    <source>
        <dbReference type="ARBA" id="ARBA00009884"/>
    </source>
</evidence>
<dbReference type="SUPFAM" id="SSF56815">
    <property type="entry name" value="Sec1/munc18-like (SM) proteins"/>
    <property type="match status" value="1"/>
</dbReference>
<dbReference type="OrthoDB" id="10262287at2759"/>
<dbReference type="Gene3D" id="3.40.50.1910">
    <property type="match status" value="2"/>
</dbReference>
<sequence length="660" mass="71853">MESLQDALKEQAIAALQGAVRSLTATEGPPNKVLIAVDESDHVILEVLAYGGGGKLIFDELNVTRLVSVNSTGMDPATVRNQIGLPKVLSSSGPVAWPAHHVVFVLPPSAAVATFLARSLLPVIERMGDADTLPCSVLWLPAATPECTFEMERVGLAGTIQQANLPLGLIPVDRNIAALCQDSVFADLYVRGDEHALSEVVKSVLAIEQHSASSGVAIPEITCHGAFAERVKAMLDMAHRMQRQRRSTGGSGNAFFRRLIMIDRMEDPLSMLLTPMTYEGLLDGLIGLNHGVVSFERVKADDESSASNSSETETVKVIMNHLDQLFEDMRDVNINHLISHRLAQTAQQLVSESRLNVKAQPETTSNRTTVSSPRSSRAALDEVKALLKKVPHLVKQKRSLGNHLTLVQQIQQRSQDHALRSCVETEMAILSTGMKRGIRLPSSSSVAKGVDRFLEEALLRDPPLLGLYDMLKLLCLQSLASGGLKEDKLQWYRRQLCHTYGHQVLPLLVQLEKLELLSTKNTLDYPRRRGDLALLRAVVDDEGEEVSDQNAKDIHFMFPYTGYAPMSVRLVQRTLGIKFKGPKDIFGLGGAAASASSGGSPSRPKGSPSAAKTPVLVYYIGGVTVAELAAYRFLNATQGEFEFFVATTSVCNGSRLLRAI</sequence>
<feature type="compositionally biased region" description="Polar residues" evidence="2">
    <location>
        <begin position="361"/>
        <end position="375"/>
    </location>
</feature>
<dbReference type="GO" id="GO:0016192">
    <property type="term" value="P:vesicle-mediated transport"/>
    <property type="evidence" value="ECO:0007669"/>
    <property type="project" value="InterPro"/>
</dbReference>
<dbReference type="InterPro" id="IPR001619">
    <property type="entry name" value="Sec1-like"/>
</dbReference>
<evidence type="ECO:0000313" key="3">
    <source>
        <dbReference type="EMBL" id="TMW67459.1"/>
    </source>
</evidence>
<dbReference type="InterPro" id="IPR043155">
    <property type="entry name" value="VPS33_dom3b"/>
</dbReference>
<dbReference type="Proteomes" id="UP000794436">
    <property type="component" value="Unassembled WGS sequence"/>
</dbReference>
<dbReference type="Pfam" id="PF00995">
    <property type="entry name" value="Sec1"/>
    <property type="match status" value="1"/>
</dbReference>
<dbReference type="EMBL" id="SPLM01000004">
    <property type="protein sequence ID" value="TMW67459.1"/>
    <property type="molecule type" value="Genomic_DNA"/>
</dbReference>
<reference evidence="3" key="1">
    <citation type="submission" date="2019-03" db="EMBL/GenBank/DDBJ databases">
        <title>Long read genome sequence of the mycoparasitic Pythium oligandrum ATCC 38472 isolated from sugarbeet rhizosphere.</title>
        <authorList>
            <person name="Gaulin E."/>
        </authorList>
    </citation>
    <scope>NUCLEOTIDE SEQUENCE</scope>
    <source>
        <strain evidence="3">ATCC 38472_TT</strain>
    </source>
</reference>
<protein>
    <submittedName>
        <fullName evidence="3">Uncharacterized protein</fullName>
    </submittedName>
</protein>
<dbReference type="PANTHER" id="PTHR11679">
    <property type="entry name" value="VESICLE PROTEIN SORTING-ASSOCIATED"/>
    <property type="match status" value="1"/>
</dbReference>
<evidence type="ECO:0000313" key="4">
    <source>
        <dbReference type="Proteomes" id="UP000794436"/>
    </source>
</evidence>
<dbReference type="InterPro" id="IPR027482">
    <property type="entry name" value="Sec1-like_dom2"/>
</dbReference>
<accession>A0A8K1CQM4</accession>
<dbReference type="AlphaFoldDB" id="A0A8K1CQM4"/>
<comment type="similarity">
    <text evidence="1">Belongs to the STXBP/unc-18/SEC1 family.</text>
</comment>
<gene>
    <name evidence="3" type="ORF">Poli38472_011079</name>
</gene>
<comment type="caution">
    <text evidence="3">The sequence shown here is derived from an EMBL/GenBank/DDBJ whole genome shotgun (WGS) entry which is preliminary data.</text>
</comment>
<dbReference type="Gene3D" id="3.90.830.10">
    <property type="entry name" value="Syntaxin Binding Protein 1, Chain A, domain 2"/>
    <property type="match status" value="1"/>
</dbReference>
<keyword evidence="4" id="KW-1185">Reference proteome</keyword>
<dbReference type="InterPro" id="IPR043127">
    <property type="entry name" value="Sec-1-like_dom3a"/>
</dbReference>
<proteinExistence type="inferred from homology"/>
<feature type="region of interest" description="Disordered" evidence="2">
    <location>
        <begin position="356"/>
        <end position="375"/>
    </location>
</feature>
<organism evidence="3 4">
    <name type="scientific">Pythium oligandrum</name>
    <name type="common">Mycoparasitic fungus</name>
    <dbReference type="NCBI Taxonomy" id="41045"/>
    <lineage>
        <taxon>Eukaryota</taxon>
        <taxon>Sar</taxon>
        <taxon>Stramenopiles</taxon>
        <taxon>Oomycota</taxon>
        <taxon>Peronosporomycetes</taxon>
        <taxon>Pythiales</taxon>
        <taxon>Pythiaceae</taxon>
        <taxon>Pythium</taxon>
    </lineage>
</organism>
<name>A0A8K1CQM4_PYTOL</name>
<evidence type="ECO:0000256" key="2">
    <source>
        <dbReference type="SAM" id="MobiDB-lite"/>
    </source>
</evidence>
<dbReference type="Gene3D" id="1.25.40.850">
    <property type="match status" value="1"/>
</dbReference>
<dbReference type="InterPro" id="IPR036045">
    <property type="entry name" value="Sec1-like_sf"/>
</dbReference>